<dbReference type="OrthoDB" id="10464399at2759"/>
<dbReference type="RefSeq" id="XP_035661874.1">
    <property type="nucleotide sequence ID" value="XM_035805981.1"/>
</dbReference>
<evidence type="ECO:0000256" key="2">
    <source>
        <dbReference type="PROSITE-ProRule" id="PRU00504"/>
    </source>
</evidence>
<proteinExistence type="predicted"/>
<dbReference type="Proteomes" id="UP000001554">
    <property type="component" value="Chromosome 18"/>
</dbReference>
<feature type="region of interest" description="Disordered" evidence="3">
    <location>
        <begin position="1"/>
        <end position="25"/>
    </location>
</feature>
<keyword evidence="1" id="KW-0677">Repeat</keyword>
<evidence type="ECO:0000256" key="3">
    <source>
        <dbReference type="SAM" id="MobiDB-lite"/>
    </source>
</evidence>
<dbReference type="Gene3D" id="2.120.10.30">
    <property type="entry name" value="TolB, C-terminal domain"/>
    <property type="match status" value="1"/>
</dbReference>
<reference evidence="4" key="1">
    <citation type="journal article" date="2020" name="Nat. Ecol. Evol.">
        <title>Deeply conserved synteny resolves early events in vertebrate evolution.</title>
        <authorList>
            <person name="Simakov O."/>
            <person name="Marletaz F."/>
            <person name="Yue J.X."/>
            <person name="O'Connell B."/>
            <person name="Jenkins J."/>
            <person name="Brandt A."/>
            <person name="Calef R."/>
            <person name="Tung C.H."/>
            <person name="Huang T.K."/>
            <person name="Schmutz J."/>
            <person name="Satoh N."/>
            <person name="Yu J.K."/>
            <person name="Putnam N.H."/>
            <person name="Green R.E."/>
            <person name="Rokhsar D.S."/>
        </authorList>
    </citation>
    <scope>NUCLEOTIDE SEQUENCE [LARGE SCALE GENOMIC DNA]</scope>
    <source>
        <strain evidence="4">S238N-H82</strain>
    </source>
</reference>
<organism evidence="4 5">
    <name type="scientific">Branchiostoma floridae</name>
    <name type="common">Florida lancelet</name>
    <name type="synonym">Amphioxus</name>
    <dbReference type="NCBI Taxonomy" id="7739"/>
    <lineage>
        <taxon>Eukaryota</taxon>
        <taxon>Metazoa</taxon>
        <taxon>Chordata</taxon>
        <taxon>Cephalochordata</taxon>
        <taxon>Leptocardii</taxon>
        <taxon>Amphioxiformes</taxon>
        <taxon>Branchiostomatidae</taxon>
        <taxon>Branchiostoma</taxon>
    </lineage>
</organism>
<gene>
    <name evidence="5" type="primary">LOC118406113</name>
</gene>
<dbReference type="InterPro" id="IPR011042">
    <property type="entry name" value="6-blade_b-propeller_TolB-like"/>
</dbReference>
<reference evidence="5" key="2">
    <citation type="submission" date="2025-08" db="UniProtKB">
        <authorList>
            <consortium name="RefSeq"/>
        </authorList>
    </citation>
    <scope>IDENTIFICATION</scope>
    <source>
        <strain evidence="5">S238N-H82</strain>
        <tissue evidence="5">Testes</tissue>
    </source>
</reference>
<dbReference type="PROSITE" id="PS51125">
    <property type="entry name" value="NHL"/>
    <property type="match status" value="1"/>
</dbReference>
<dbReference type="GO" id="GO:0061630">
    <property type="term" value="F:ubiquitin protein ligase activity"/>
    <property type="evidence" value="ECO:0000318"/>
    <property type="project" value="GO_Central"/>
</dbReference>
<dbReference type="AlphaFoldDB" id="A0A9J7HPX9"/>
<dbReference type="OMA" id="MITHIAV"/>
<dbReference type="SUPFAM" id="SSF101898">
    <property type="entry name" value="NHL repeat"/>
    <property type="match status" value="1"/>
</dbReference>
<dbReference type="PANTHER" id="PTHR24104:SF50">
    <property type="entry name" value="SMP-30_GLUCONOLACTONASE_LRE-LIKE REGION DOMAIN-CONTAINING PROTEIN"/>
    <property type="match status" value="1"/>
</dbReference>
<dbReference type="GeneID" id="118406113"/>
<sequence>MRTVQTTTPLDKDSHTSTNLKRTTRALPSSAKMEGCLPGTTEDGEKRHVITFGGRGSTLGKFSRLCGLIFSCRNEIFVADHDNSRVQAFNIKGVYIRHFLTTVPGKAGSTIFPEGLSVDGNENLWVVGNAKFSSYVVQYNNEGRALSKFVVPWSQRVRSIAVDTKSNHILVTKRDRVPQELYIYQPNGSFVRKLENSFSESVVVNRAGNILTTKYNMVHVYNQTGDLLFSFAGHGDSASALTYPKGICTDTLGHIFVASRGGVLGNGQVSMFTSRGLFVRHVVTGLGMITHIAVGEEGQLVVTDVRDNTVTIYNTY</sequence>
<keyword evidence="4" id="KW-1185">Reference proteome</keyword>
<dbReference type="InterPro" id="IPR001258">
    <property type="entry name" value="NHL_repeat"/>
</dbReference>
<dbReference type="GO" id="GO:0043161">
    <property type="term" value="P:proteasome-mediated ubiquitin-dependent protein catabolic process"/>
    <property type="evidence" value="ECO:0000318"/>
    <property type="project" value="GO_Central"/>
</dbReference>
<accession>A0A9J7HPX9</accession>
<evidence type="ECO:0000313" key="5">
    <source>
        <dbReference type="RefSeq" id="XP_035661874.1"/>
    </source>
</evidence>
<dbReference type="GO" id="GO:0000209">
    <property type="term" value="P:protein polyubiquitination"/>
    <property type="evidence" value="ECO:0000318"/>
    <property type="project" value="GO_Central"/>
</dbReference>
<dbReference type="PANTHER" id="PTHR24104">
    <property type="entry name" value="E3 UBIQUITIN-PROTEIN LIGASE NHLRC1-RELATED"/>
    <property type="match status" value="1"/>
</dbReference>
<protein>
    <submittedName>
        <fullName evidence="5">RING finger protein nhl-1-like</fullName>
    </submittedName>
</protein>
<dbReference type="InterPro" id="IPR050952">
    <property type="entry name" value="TRIM-NHL_E3_ligases"/>
</dbReference>
<dbReference type="KEGG" id="bfo:118406113"/>
<name>A0A9J7HPX9_BRAFL</name>
<feature type="repeat" description="NHL" evidence="2">
    <location>
        <begin position="49"/>
        <end position="92"/>
    </location>
</feature>
<evidence type="ECO:0000313" key="4">
    <source>
        <dbReference type="Proteomes" id="UP000001554"/>
    </source>
</evidence>
<evidence type="ECO:0000256" key="1">
    <source>
        <dbReference type="ARBA" id="ARBA00022737"/>
    </source>
</evidence>